<dbReference type="PANTHER" id="PTHR12151">
    <property type="entry name" value="ELECTRON TRANSPORT PROTIN SCO1/SENC FAMILY MEMBER"/>
    <property type="match status" value="1"/>
</dbReference>
<accession>A0ABS0Y508</accession>
<dbReference type="Gene3D" id="3.40.30.10">
    <property type="entry name" value="Glutaredoxin"/>
    <property type="match status" value="1"/>
</dbReference>
<sequence>MRARRILQISLWVAALVWLATFGVLQFGLLPKPQQSSPLAITTGMAQIGGPFRLESHKGEVVTDQTLKGRPSAVFFGFTHCPEVCPTTLFDLTGLLQELGPDADKITPVLITVDPERDTKSVLAEYMQSFDPRILALTGSPADVDAAAKAFKVFYRKVPADNGSYTMDHSAVIYLMDREGRFAGSLDKHEPKEAQLRKLKALIENSSPT</sequence>
<dbReference type="CDD" id="cd02968">
    <property type="entry name" value="SCO"/>
    <property type="match status" value="1"/>
</dbReference>
<dbReference type="Proteomes" id="UP000620670">
    <property type="component" value="Unassembled WGS sequence"/>
</dbReference>
<dbReference type="RefSeq" id="WP_199050199.1">
    <property type="nucleotide sequence ID" value="NZ_JAELXT010000018.1"/>
</dbReference>
<keyword evidence="3" id="KW-1185">Reference proteome</keyword>
<comment type="similarity">
    <text evidence="1">Belongs to the SCO1/2 family.</text>
</comment>
<evidence type="ECO:0000313" key="2">
    <source>
        <dbReference type="EMBL" id="MBJ6126978.1"/>
    </source>
</evidence>
<proteinExistence type="inferred from homology"/>
<dbReference type="EMBL" id="JAELXT010000018">
    <property type="protein sequence ID" value="MBJ6126978.1"/>
    <property type="molecule type" value="Genomic_DNA"/>
</dbReference>
<organism evidence="2 3">
    <name type="scientific">Microvirga splendida</name>
    <dbReference type="NCBI Taxonomy" id="2795727"/>
    <lineage>
        <taxon>Bacteria</taxon>
        <taxon>Pseudomonadati</taxon>
        <taxon>Pseudomonadota</taxon>
        <taxon>Alphaproteobacteria</taxon>
        <taxon>Hyphomicrobiales</taxon>
        <taxon>Methylobacteriaceae</taxon>
        <taxon>Microvirga</taxon>
    </lineage>
</organism>
<dbReference type="InterPro" id="IPR003782">
    <property type="entry name" value="SCO1/SenC"/>
</dbReference>
<dbReference type="InterPro" id="IPR036249">
    <property type="entry name" value="Thioredoxin-like_sf"/>
</dbReference>
<reference evidence="3" key="1">
    <citation type="submission" date="2020-12" db="EMBL/GenBank/DDBJ databases">
        <title>Hymenobacter sp.</title>
        <authorList>
            <person name="Kim M.K."/>
        </authorList>
    </citation>
    <scope>NUCLEOTIDE SEQUENCE [LARGE SCALE GENOMIC DNA]</scope>
    <source>
        <strain evidence="3">BT325</strain>
    </source>
</reference>
<evidence type="ECO:0000256" key="1">
    <source>
        <dbReference type="ARBA" id="ARBA00010996"/>
    </source>
</evidence>
<protein>
    <submittedName>
        <fullName evidence="2">SCO family protein</fullName>
    </submittedName>
</protein>
<dbReference type="PANTHER" id="PTHR12151:SF25">
    <property type="entry name" value="LINALOOL DEHYDRATASE_ISOMERASE DOMAIN-CONTAINING PROTEIN"/>
    <property type="match status" value="1"/>
</dbReference>
<comment type="caution">
    <text evidence="2">The sequence shown here is derived from an EMBL/GenBank/DDBJ whole genome shotgun (WGS) entry which is preliminary data.</text>
</comment>
<gene>
    <name evidence="2" type="ORF">JAO75_16360</name>
</gene>
<dbReference type="Pfam" id="PF02630">
    <property type="entry name" value="SCO1-SenC"/>
    <property type="match status" value="1"/>
</dbReference>
<dbReference type="SUPFAM" id="SSF52833">
    <property type="entry name" value="Thioredoxin-like"/>
    <property type="match status" value="1"/>
</dbReference>
<evidence type="ECO:0000313" key="3">
    <source>
        <dbReference type="Proteomes" id="UP000620670"/>
    </source>
</evidence>
<name>A0ABS0Y508_9HYPH</name>